<gene>
    <name evidence="2" type="ORF">B0H66DRAFT_634196</name>
</gene>
<reference evidence="2" key="1">
    <citation type="journal article" date="2023" name="Mol. Phylogenet. Evol.">
        <title>Genome-scale phylogeny and comparative genomics of the fungal order Sordariales.</title>
        <authorList>
            <person name="Hensen N."/>
            <person name="Bonometti L."/>
            <person name="Westerberg I."/>
            <person name="Brannstrom I.O."/>
            <person name="Guillou S."/>
            <person name="Cros-Aarteil S."/>
            <person name="Calhoun S."/>
            <person name="Haridas S."/>
            <person name="Kuo A."/>
            <person name="Mondo S."/>
            <person name="Pangilinan J."/>
            <person name="Riley R."/>
            <person name="LaButti K."/>
            <person name="Andreopoulos B."/>
            <person name="Lipzen A."/>
            <person name="Chen C."/>
            <person name="Yan M."/>
            <person name="Daum C."/>
            <person name="Ng V."/>
            <person name="Clum A."/>
            <person name="Steindorff A."/>
            <person name="Ohm R.A."/>
            <person name="Martin F."/>
            <person name="Silar P."/>
            <person name="Natvig D.O."/>
            <person name="Lalanne C."/>
            <person name="Gautier V."/>
            <person name="Ament-Velasquez S.L."/>
            <person name="Kruys A."/>
            <person name="Hutchinson M.I."/>
            <person name="Powell A.J."/>
            <person name="Barry K."/>
            <person name="Miller A.N."/>
            <person name="Grigoriev I.V."/>
            <person name="Debuchy R."/>
            <person name="Gladieux P."/>
            <person name="Hiltunen Thoren M."/>
            <person name="Johannesson H."/>
        </authorList>
    </citation>
    <scope>NUCLEOTIDE SEQUENCE</scope>
    <source>
        <strain evidence="2">CBS 118394</strain>
    </source>
</reference>
<evidence type="ECO:0000313" key="3">
    <source>
        <dbReference type="Proteomes" id="UP001283341"/>
    </source>
</evidence>
<proteinExistence type="predicted"/>
<protein>
    <submittedName>
        <fullName evidence="2">Uncharacterized protein</fullName>
    </submittedName>
</protein>
<feature type="region of interest" description="Disordered" evidence="1">
    <location>
        <begin position="960"/>
        <end position="1017"/>
    </location>
</feature>
<dbReference type="EMBL" id="JAUEDM010000001">
    <property type="protein sequence ID" value="KAK3328939.1"/>
    <property type="molecule type" value="Genomic_DNA"/>
</dbReference>
<accession>A0AAE0MFB0</accession>
<sequence length="1017" mass="115432">MAPITEFYMTTMWTYTPKAVERMIRELNEAGFNNAQFTYEAEYRWFKVICHVDDAPDVREEYGNISSDIENDAFYKDSSKILNPDGTLKSTFDNEWIVYEEDSFTSERVLNALQNYSFPPEFVTLPYIGTWNKLEDELFTLDHLLRPHQFTKLQEEEKVIMSYDLAGKLVYIGSDYKDAIGKARQKLDVLLEIANLPSLRAEHLLYTEDYIEKIPGYEITADVRYMANIDPKLPSATLLDPARVTRVLGAYERIYTEGASIRLCMYNSDRMRHSSFFGPKVEGRAGPRYQLGNRPQFSADLISRRVVRYVQPAPPTPPTCRPEPDKEAQVAKWIEDVPDRLDTNAVDSVQLPHPFDIEKPRAAEHSTAERPVAQLIDDMKSIISTEPVSPEVKGQLSAICDEIKNLITTAASSSKAATSSWQAASQVSVGSSARDYIIAQSVSAVNSEESWKQLIDENRPIPLDMLGKGQAKPVKGPATNTDSLLDVPSSKASEKANRGNIPPITWSMAPLVPEPVHAATASKTSMAPTLTTRDKNHQLIFKRHLEKGSKSFNTMNQQARPRIVVAGSSEDTGLASPQAIISQTSKKPNQVSVNRYLTGDFAKEINSAMFRLLSGCRYKPGRIAVRVDFGRVVLSGMDTSALAFNNVNIVSRGWKKRTLITELNKTFNQRSRIHFTKVLSTYASDIEDMVNMTDDDSGARLWGPTLHRAWIVYSFRCLYKEKGDELPFVVDIIDDKRCNRYRYEIRTIDTNYDSDGIKPIYIHGLLRNWDLRIMMSHNMTTELEEGLGDFCERLLYSLRISKLEMGGNELRFTKLSDDSRISIQEARILTKWFYLSDDSKSKLEITEVEPLKMQILSPIRYQARSWTKEETKEHAERGEFPWWYETSVVSPEAEELFIQNERLGFAEKTEWDIEMLKERGILDSIYGPALKILRKMDQVGGNETNNVSFPVKRPNDPFHLSVPGYHFDESAPSPSQSSGPVRRNQGQASSSGQSVQPRSSRSQVSHSQTKSQVDEFW</sequence>
<dbReference type="AlphaFoldDB" id="A0AAE0MFB0"/>
<reference evidence="2" key="2">
    <citation type="submission" date="2023-06" db="EMBL/GenBank/DDBJ databases">
        <authorList>
            <consortium name="Lawrence Berkeley National Laboratory"/>
            <person name="Haridas S."/>
            <person name="Hensen N."/>
            <person name="Bonometti L."/>
            <person name="Westerberg I."/>
            <person name="Brannstrom I.O."/>
            <person name="Guillou S."/>
            <person name="Cros-Aarteil S."/>
            <person name="Calhoun S."/>
            <person name="Kuo A."/>
            <person name="Mondo S."/>
            <person name="Pangilinan J."/>
            <person name="Riley R."/>
            <person name="Labutti K."/>
            <person name="Andreopoulos B."/>
            <person name="Lipzen A."/>
            <person name="Chen C."/>
            <person name="Yanf M."/>
            <person name="Daum C."/>
            <person name="Ng V."/>
            <person name="Clum A."/>
            <person name="Steindorff A."/>
            <person name="Ohm R."/>
            <person name="Martin F."/>
            <person name="Silar P."/>
            <person name="Natvig D."/>
            <person name="Lalanne C."/>
            <person name="Gautier V."/>
            <person name="Ament-Velasquez S.L."/>
            <person name="Kruys A."/>
            <person name="Hutchinson M.I."/>
            <person name="Powell A.J."/>
            <person name="Barry K."/>
            <person name="Miller A.N."/>
            <person name="Grigoriev I.V."/>
            <person name="Debuchy R."/>
            <person name="Gladieux P."/>
            <person name="Thoren M.H."/>
            <person name="Johannesson H."/>
        </authorList>
    </citation>
    <scope>NUCLEOTIDE SEQUENCE</scope>
    <source>
        <strain evidence="2">CBS 118394</strain>
    </source>
</reference>
<dbReference type="Proteomes" id="UP001283341">
    <property type="component" value="Unassembled WGS sequence"/>
</dbReference>
<feature type="compositionally biased region" description="Low complexity" evidence="1">
    <location>
        <begin position="985"/>
        <end position="1008"/>
    </location>
</feature>
<organism evidence="2 3">
    <name type="scientific">Apodospora peruviana</name>
    <dbReference type="NCBI Taxonomy" id="516989"/>
    <lineage>
        <taxon>Eukaryota</taxon>
        <taxon>Fungi</taxon>
        <taxon>Dikarya</taxon>
        <taxon>Ascomycota</taxon>
        <taxon>Pezizomycotina</taxon>
        <taxon>Sordariomycetes</taxon>
        <taxon>Sordariomycetidae</taxon>
        <taxon>Sordariales</taxon>
        <taxon>Lasiosphaeriaceae</taxon>
        <taxon>Apodospora</taxon>
    </lineage>
</organism>
<feature type="region of interest" description="Disordered" evidence="1">
    <location>
        <begin position="469"/>
        <end position="501"/>
    </location>
</feature>
<evidence type="ECO:0000256" key="1">
    <source>
        <dbReference type="SAM" id="MobiDB-lite"/>
    </source>
</evidence>
<name>A0AAE0MFB0_9PEZI</name>
<keyword evidence="3" id="KW-1185">Reference proteome</keyword>
<evidence type="ECO:0000313" key="2">
    <source>
        <dbReference type="EMBL" id="KAK3328939.1"/>
    </source>
</evidence>
<comment type="caution">
    <text evidence="2">The sequence shown here is derived from an EMBL/GenBank/DDBJ whole genome shotgun (WGS) entry which is preliminary data.</text>
</comment>